<feature type="transmembrane region" description="Helical" evidence="1">
    <location>
        <begin position="139"/>
        <end position="161"/>
    </location>
</feature>
<organism evidence="3 4">
    <name type="scientific">Folsomia candida</name>
    <name type="common">Springtail</name>
    <dbReference type="NCBI Taxonomy" id="158441"/>
    <lineage>
        <taxon>Eukaryota</taxon>
        <taxon>Metazoa</taxon>
        <taxon>Ecdysozoa</taxon>
        <taxon>Arthropoda</taxon>
        <taxon>Hexapoda</taxon>
        <taxon>Collembola</taxon>
        <taxon>Entomobryomorpha</taxon>
        <taxon>Isotomoidea</taxon>
        <taxon>Isotomidae</taxon>
        <taxon>Proisotominae</taxon>
        <taxon>Folsomia</taxon>
    </lineage>
</organism>
<keyword evidence="4" id="KW-1185">Reference proteome</keyword>
<sequence>MYSKHFLKLLHYALLPSLFLGASSIKFNPRTKTFYTTKRSRIRLFKCTTIFFLVNSFFWGRTVEIFLYKGGNEHEYFRTSYAFSLSFSAVTLSSIFINIFQNPACQVMTQIVRYAIYFEGEWMINYSPNQSLTGTGLDVVISSATVIFLTAPLATIYHYLYFPETPIYPTNLLPDECRRHPLIYWGFAVIPVYYGFAGWQTLIVFGFLGVVWIFSTLPLLCSEFRVSGKNQKSRDALRSAWNLPLEYRCVELMHAQISAIAGYALAGFNVAIGQFVLFANATVIIDKAKLATQVKLLLLGWSISAEIGWVFALEVCGRFHGNAKITLKSWKHMQFRTSQEKSYMSRFRKACRPLRIGKEGLFIISRLTVLKFIRGVVKGTFRAVLTIGKV</sequence>
<evidence type="ECO:0000256" key="1">
    <source>
        <dbReference type="SAM" id="Phobius"/>
    </source>
</evidence>
<evidence type="ECO:0000313" key="4">
    <source>
        <dbReference type="Proteomes" id="UP000198287"/>
    </source>
</evidence>
<comment type="caution">
    <text evidence="3">The sequence shown here is derived from an EMBL/GenBank/DDBJ whole genome shotgun (WGS) entry which is preliminary data.</text>
</comment>
<feature type="signal peptide" evidence="2">
    <location>
        <begin position="1"/>
        <end position="24"/>
    </location>
</feature>
<protein>
    <submittedName>
        <fullName evidence="3">Uncharacterized protein</fullName>
    </submittedName>
</protein>
<dbReference type="EMBL" id="LNIX01000010">
    <property type="protein sequence ID" value="OXA49481.1"/>
    <property type="molecule type" value="Genomic_DNA"/>
</dbReference>
<proteinExistence type="predicted"/>
<evidence type="ECO:0000313" key="3">
    <source>
        <dbReference type="EMBL" id="OXA49481.1"/>
    </source>
</evidence>
<dbReference type="AlphaFoldDB" id="A0A226DXR7"/>
<reference evidence="3 4" key="1">
    <citation type="submission" date="2015-12" db="EMBL/GenBank/DDBJ databases">
        <title>The genome of Folsomia candida.</title>
        <authorList>
            <person name="Faddeeva A."/>
            <person name="Derks M.F."/>
            <person name="Anvar Y."/>
            <person name="Smit S."/>
            <person name="Van Straalen N."/>
            <person name="Roelofs D."/>
        </authorList>
    </citation>
    <scope>NUCLEOTIDE SEQUENCE [LARGE SCALE GENOMIC DNA]</scope>
    <source>
        <strain evidence="3 4">VU population</strain>
        <tissue evidence="3">Whole body</tissue>
    </source>
</reference>
<keyword evidence="1" id="KW-0812">Transmembrane</keyword>
<keyword evidence="1" id="KW-1133">Transmembrane helix</keyword>
<keyword evidence="2" id="KW-0732">Signal</keyword>
<feature type="transmembrane region" description="Helical" evidence="1">
    <location>
        <begin position="260"/>
        <end position="284"/>
    </location>
</feature>
<feature type="transmembrane region" description="Helical" evidence="1">
    <location>
        <begin position="80"/>
        <end position="100"/>
    </location>
</feature>
<evidence type="ECO:0000256" key="2">
    <source>
        <dbReference type="SAM" id="SignalP"/>
    </source>
</evidence>
<keyword evidence="1" id="KW-0472">Membrane</keyword>
<feature type="chain" id="PRO_5012466158" evidence="2">
    <location>
        <begin position="25"/>
        <end position="390"/>
    </location>
</feature>
<feature type="transmembrane region" description="Helical" evidence="1">
    <location>
        <begin position="182"/>
        <end position="215"/>
    </location>
</feature>
<name>A0A226DXR7_FOLCA</name>
<accession>A0A226DXR7</accession>
<feature type="transmembrane region" description="Helical" evidence="1">
    <location>
        <begin position="48"/>
        <end position="68"/>
    </location>
</feature>
<dbReference type="Proteomes" id="UP000198287">
    <property type="component" value="Unassembled WGS sequence"/>
</dbReference>
<gene>
    <name evidence="3" type="ORF">Fcan01_15481</name>
</gene>